<feature type="domain" description="EH" evidence="17">
    <location>
        <begin position="153"/>
        <end position="231"/>
    </location>
</feature>
<evidence type="ECO:0000256" key="12">
    <source>
        <dbReference type="ARBA" id="ARBA00023054"/>
    </source>
</evidence>
<keyword evidence="7" id="KW-1003">Cell membrane</keyword>
<evidence type="ECO:0000256" key="9">
    <source>
        <dbReference type="ARBA" id="ARBA00022583"/>
    </source>
</evidence>
<evidence type="ECO:0000256" key="14">
    <source>
        <dbReference type="ARBA" id="ARBA00023203"/>
    </source>
</evidence>
<feature type="compositionally biased region" description="Polar residues" evidence="16">
    <location>
        <begin position="1277"/>
        <end position="1300"/>
    </location>
</feature>
<comment type="caution">
    <text evidence="19">The sequence shown here is derived from an EMBL/GenBank/DDBJ whole genome shotgun (WGS) entry which is preliminary data.</text>
</comment>
<keyword evidence="13" id="KW-0472">Membrane</keyword>
<evidence type="ECO:0000256" key="7">
    <source>
        <dbReference type="ARBA" id="ARBA00022475"/>
    </source>
</evidence>
<dbReference type="PANTHER" id="PTHR11216">
    <property type="entry name" value="EH DOMAIN"/>
    <property type="match status" value="1"/>
</dbReference>
<feature type="compositionally biased region" description="Polar residues" evidence="16">
    <location>
        <begin position="1226"/>
        <end position="1239"/>
    </location>
</feature>
<evidence type="ECO:0000256" key="13">
    <source>
        <dbReference type="ARBA" id="ARBA00023136"/>
    </source>
</evidence>
<evidence type="ECO:0000256" key="5">
    <source>
        <dbReference type="ARBA" id="ARBA00015110"/>
    </source>
</evidence>
<dbReference type="SMART" id="SM00027">
    <property type="entry name" value="EH"/>
    <property type="match status" value="2"/>
</dbReference>
<evidence type="ECO:0000259" key="17">
    <source>
        <dbReference type="PROSITE" id="PS50031"/>
    </source>
</evidence>
<evidence type="ECO:0000256" key="6">
    <source>
        <dbReference type="ARBA" id="ARBA00020728"/>
    </source>
</evidence>
<evidence type="ECO:0000256" key="10">
    <source>
        <dbReference type="ARBA" id="ARBA00022737"/>
    </source>
</evidence>
<evidence type="ECO:0000256" key="2">
    <source>
        <dbReference type="ARBA" id="ARBA00004134"/>
    </source>
</evidence>
<dbReference type="GO" id="GO:0016197">
    <property type="term" value="P:endosomal transport"/>
    <property type="evidence" value="ECO:0007669"/>
    <property type="project" value="TreeGrafter"/>
</dbReference>
<dbReference type="SUPFAM" id="SSF47473">
    <property type="entry name" value="EF-hand"/>
    <property type="match status" value="2"/>
</dbReference>
<feature type="compositionally biased region" description="Basic and acidic residues" evidence="16">
    <location>
        <begin position="951"/>
        <end position="971"/>
    </location>
</feature>
<feature type="domain" description="EF-hand" evidence="18">
    <location>
        <begin position="427"/>
        <end position="462"/>
    </location>
</feature>
<dbReference type="OrthoDB" id="2015333at2759"/>
<evidence type="ECO:0000313" key="20">
    <source>
        <dbReference type="Proteomes" id="UP000769528"/>
    </source>
</evidence>
<keyword evidence="14" id="KW-0009">Actin-binding</keyword>
<comment type="subcellular location">
    <subcellularLocation>
        <location evidence="3">Cell membrane</location>
        <topology evidence="3">Peripheral membrane protein</topology>
        <orientation evidence="3">Cytoplasmic side</orientation>
    </subcellularLocation>
    <subcellularLocation>
        <location evidence="2">Cytoplasm</location>
        <location evidence="2">Cytoskeleton</location>
        <location evidence="2">Actin patch</location>
    </subcellularLocation>
    <subcellularLocation>
        <location evidence="1">Endosome membrane</location>
        <topology evidence="1">Peripheral membrane protein</topology>
        <orientation evidence="1">Cytoplasmic side</orientation>
    </subcellularLocation>
</comment>
<feature type="compositionally biased region" description="Polar residues" evidence="16">
    <location>
        <begin position="781"/>
        <end position="806"/>
    </location>
</feature>
<dbReference type="GO" id="GO:0005509">
    <property type="term" value="F:calcium ion binding"/>
    <property type="evidence" value="ECO:0007669"/>
    <property type="project" value="InterPro"/>
</dbReference>
<feature type="compositionally biased region" description="Polar residues" evidence="16">
    <location>
        <begin position="17"/>
        <end position="38"/>
    </location>
</feature>
<feature type="compositionally biased region" description="Low complexity" evidence="16">
    <location>
        <begin position="1"/>
        <end position="16"/>
    </location>
</feature>
<feature type="compositionally biased region" description="Pro residues" evidence="16">
    <location>
        <begin position="1207"/>
        <end position="1221"/>
    </location>
</feature>
<evidence type="ECO:0000256" key="1">
    <source>
        <dbReference type="ARBA" id="ARBA00004125"/>
    </source>
</evidence>
<feature type="compositionally biased region" description="Polar residues" evidence="16">
    <location>
        <begin position="1148"/>
        <end position="1162"/>
    </location>
</feature>
<feature type="compositionally biased region" description="Low complexity" evidence="16">
    <location>
        <begin position="67"/>
        <end position="83"/>
    </location>
</feature>
<name>A0A9P8PR07_9ASCO</name>
<evidence type="ECO:0000256" key="8">
    <source>
        <dbReference type="ARBA" id="ARBA00022490"/>
    </source>
</evidence>
<dbReference type="PROSITE" id="PS50031">
    <property type="entry name" value="EH"/>
    <property type="match status" value="2"/>
</dbReference>
<proteinExistence type="inferred from homology"/>
<feature type="compositionally biased region" description="Polar residues" evidence="16">
    <location>
        <begin position="875"/>
        <end position="887"/>
    </location>
</feature>
<reference evidence="19" key="1">
    <citation type="journal article" date="2021" name="Open Biol.">
        <title>Shared evolutionary footprints suggest mitochondrial oxidative damage underlies multiple complex I losses in fungi.</title>
        <authorList>
            <person name="Schikora-Tamarit M.A."/>
            <person name="Marcet-Houben M."/>
            <person name="Nosek J."/>
            <person name="Gabaldon T."/>
        </authorList>
    </citation>
    <scope>NUCLEOTIDE SEQUENCE</scope>
    <source>
        <strain evidence="19">CBS6341</strain>
    </source>
</reference>
<feature type="compositionally biased region" description="Basic and acidic residues" evidence="16">
    <location>
        <begin position="1064"/>
        <end position="1078"/>
    </location>
</feature>
<evidence type="ECO:0000313" key="19">
    <source>
        <dbReference type="EMBL" id="KAH3676017.1"/>
    </source>
</evidence>
<keyword evidence="15" id="KW-0206">Cytoskeleton</keyword>
<keyword evidence="12" id="KW-0175">Coiled coil</keyword>
<comment type="similarity">
    <text evidence="4">Belongs to the PAN1 family.</text>
</comment>
<feature type="region of interest" description="Disordered" evidence="16">
    <location>
        <begin position="67"/>
        <end position="92"/>
    </location>
</feature>
<dbReference type="PANTHER" id="PTHR11216:SF173">
    <property type="entry name" value="ACTIN CYTOSKELETON-REGULATORY COMPLEX PROTEIN PAN1"/>
    <property type="match status" value="1"/>
</dbReference>
<feature type="compositionally biased region" description="Low complexity" evidence="16">
    <location>
        <begin position="895"/>
        <end position="917"/>
    </location>
</feature>
<feature type="region of interest" description="Disordered" evidence="16">
    <location>
        <begin position="863"/>
        <end position="1498"/>
    </location>
</feature>
<feature type="compositionally biased region" description="Acidic residues" evidence="16">
    <location>
        <begin position="1079"/>
        <end position="1097"/>
    </location>
</feature>
<dbReference type="InterPro" id="IPR011992">
    <property type="entry name" value="EF-hand-dom_pair"/>
</dbReference>
<feature type="domain" description="EF-hand" evidence="18">
    <location>
        <begin position="186"/>
        <end position="221"/>
    </location>
</feature>
<feature type="region of interest" description="Disordered" evidence="16">
    <location>
        <begin position="1"/>
        <end position="50"/>
    </location>
</feature>
<dbReference type="InterPro" id="IPR013182">
    <property type="entry name" value="DUF1720"/>
</dbReference>
<keyword evidence="10" id="KW-0677">Repeat</keyword>
<dbReference type="InterPro" id="IPR002048">
    <property type="entry name" value="EF_hand_dom"/>
</dbReference>
<reference evidence="19" key="2">
    <citation type="submission" date="2021-01" db="EMBL/GenBank/DDBJ databases">
        <authorList>
            <person name="Schikora-Tamarit M.A."/>
        </authorList>
    </citation>
    <scope>NUCLEOTIDE SEQUENCE</scope>
    <source>
        <strain evidence="19">CBS6341</strain>
    </source>
</reference>
<feature type="compositionally biased region" description="Low complexity" evidence="16">
    <location>
        <begin position="812"/>
        <end position="830"/>
    </location>
</feature>
<keyword evidence="20" id="KW-1185">Reference proteome</keyword>
<accession>A0A9P8PR07</accession>
<dbReference type="PROSITE" id="PS50222">
    <property type="entry name" value="EF_HAND_2"/>
    <property type="match status" value="2"/>
</dbReference>
<organism evidence="19 20">
    <name type="scientific">Wickerhamomyces mucosus</name>
    <dbReference type="NCBI Taxonomy" id="1378264"/>
    <lineage>
        <taxon>Eukaryota</taxon>
        <taxon>Fungi</taxon>
        <taxon>Dikarya</taxon>
        <taxon>Ascomycota</taxon>
        <taxon>Saccharomycotina</taxon>
        <taxon>Saccharomycetes</taxon>
        <taxon>Phaffomycetales</taxon>
        <taxon>Wickerhamomycetaceae</taxon>
        <taxon>Wickerhamomyces</taxon>
    </lineage>
</organism>
<dbReference type="InterPro" id="IPR000261">
    <property type="entry name" value="EH_dom"/>
</dbReference>
<dbReference type="Pfam" id="PF08226">
    <property type="entry name" value="DUF1720"/>
    <property type="match status" value="1"/>
</dbReference>
<feature type="domain" description="EH" evidence="17">
    <location>
        <begin position="428"/>
        <end position="517"/>
    </location>
</feature>
<evidence type="ECO:0000256" key="3">
    <source>
        <dbReference type="ARBA" id="ARBA00004413"/>
    </source>
</evidence>
<feature type="compositionally biased region" description="Pro residues" evidence="16">
    <location>
        <begin position="1338"/>
        <end position="1350"/>
    </location>
</feature>
<dbReference type="Pfam" id="PF12763">
    <property type="entry name" value="EH"/>
    <property type="match status" value="2"/>
</dbReference>
<sequence>MFNNGFNQQFNGQQQQPLNYQPTGYVQQPLNTQPTGYVQQQQQQQQQPLYSQPTGYQFAQQLQNKYGQFNQQQQQQPQQLNSQPTGYVQQQPTGYVQSQPTGFSNQFNQQPVIQQQQPLQLQATGFFSAASKVEKNNQLKIPNIRLSFLTPQDQQKYEELFRSSVAKGSNSISANAAREILLRSNLQPQQLATIWELSDLNKSGELLFPEFALSLHLVNVALRNQPIPFKLDDRIKKEVEGFVDAINFSVPDDNDSSIKTPFDELISNQTSLNQLSGLQVGPPQATSFNQPLQFQQTGFQSLQPQLTGYQPLQPQRTGFSQPLQPQNTGFGVPLQSQNTGFGVPLQSQNTGFSQPLQPQSTGFQPLQPQQTGYQPNYNPPALLQAQKTGVGNNNLFQANLLQPQKTGFQNLNNYSNNNHQQEFIKDSERQLFGNIFDTYDSKKSGKLDAQTIAEIFRKSGLNRQELEKVWNLINTKNTPYLNKEAFSLGMWLIYKKLNGHDLPNRLPDSLLPRSTQIIKGVKDQLKQPNTAFGSSFGSSTINSFSNSQNENGGENDTGASIASLKSNVEEKIVYLKSLESQNTKLQSEISKSDAENLRAIESLKTQIKSLPSPLSNSGDSLELKNKLNNLTSRVPDLIREIIGIESDITQNKISLYKAKNPASIIGTGPNGEITESDKRKARSKALLAQRMAALTGKSTSDTSTDFDEQQRKFTEEVNKIQALHKENQGIVYDIERTIKDLSSGVQSNLNNGSDKSDSKRWELGLNVQPEVSEFIKELRLSSGSSRPQNQQTQQTFALSQPNQYQRQKSENSPSLVSPTPSTSDTYSSYKSAEDRAKFIKDQAKKKMNERLAKFGIKRELKSSSTPGFLAKPSSPLETVQHSETEPVSPTAVPEVQQHSSSVASNSNVPVPVKAPASKPAPPPPATRSRTQTERTEHISQNVDEEDDEEETKLREQLEALRQKKKAQKESKLQSVPKPSVKEEQPEGGPSAISVKTYAPQQTTPAPVETLHQSSQHQTNPFAKQQQQSNSFTTPAPPPAGSSNNPFDKQQFFAKSESQDSPAIDTKKIEAQRKAQRGEESDDDWGDDVKDSEDEDDDIPNRQGAAHLAGLLFSGMGTVRTNSNSQVATPKIESKQLEKPVPIAAPLPSRSSENVHTLNSTVPHLSKASALEQLPNPSIPDHSENEEFATPTASSPDHQNLPTASVPAAPPILAAPPIPAAPPISFFSENFPPSTPQTQALEIPASYEAGDSHDIQSAKITEAGASNDAPPSLPIINRSGSEANQAISTSIPTTAAPTLSNLPPLTSIAPPPPIPATSQTAPSDILPHPPLPELSAPNGIPPPPPSPPPLPRSSLQSEVPPPPPLPEFSAPSLPSDTFAPLAPPPPPLPEFSAPSLPSDTFAPLAPPPPPLPEFSAPSLPSDTFAPLAPPPPPLPEFSAPSLPSDTFAPLAPPPPPLPEFSAPSLPSDTFAPLAPPPPPPPPPPPAVSNSPLVEAPASVSGGLPFLADIQKRRDDTHVVG</sequence>
<evidence type="ECO:0000256" key="16">
    <source>
        <dbReference type="SAM" id="MobiDB-lite"/>
    </source>
</evidence>
<keyword evidence="8" id="KW-0963">Cytoplasm</keyword>
<dbReference type="GO" id="GO:0006897">
    <property type="term" value="P:endocytosis"/>
    <property type="evidence" value="ECO:0007669"/>
    <property type="project" value="UniProtKB-KW"/>
</dbReference>
<dbReference type="GO" id="GO:0030479">
    <property type="term" value="C:actin cortical patch"/>
    <property type="evidence" value="ECO:0007669"/>
    <property type="project" value="UniProtKB-SubCell"/>
</dbReference>
<evidence type="ECO:0000256" key="11">
    <source>
        <dbReference type="ARBA" id="ARBA00022753"/>
    </source>
</evidence>
<evidence type="ECO:0000259" key="18">
    <source>
        <dbReference type="PROSITE" id="PS50222"/>
    </source>
</evidence>
<dbReference type="Gene3D" id="1.10.238.10">
    <property type="entry name" value="EF-hand"/>
    <property type="match status" value="2"/>
</dbReference>
<evidence type="ECO:0000256" key="15">
    <source>
        <dbReference type="ARBA" id="ARBA00023212"/>
    </source>
</evidence>
<dbReference type="Proteomes" id="UP000769528">
    <property type="component" value="Unassembled WGS sequence"/>
</dbReference>
<feature type="compositionally biased region" description="Pro residues" evidence="16">
    <location>
        <begin position="1472"/>
        <end position="1485"/>
    </location>
</feature>
<keyword evidence="11" id="KW-0967">Endosome</keyword>
<dbReference type="GO" id="GO:0005886">
    <property type="term" value="C:plasma membrane"/>
    <property type="evidence" value="ECO:0007669"/>
    <property type="project" value="UniProtKB-SubCell"/>
</dbReference>
<feature type="compositionally biased region" description="Polar residues" evidence="16">
    <location>
        <begin position="1118"/>
        <end position="1127"/>
    </location>
</feature>
<dbReference type="FunFam" id="1.10.238.10:FF:000349">
    <property type="entry name" value="Actin cytoskeleton-regulatory complex protein PAN1"/>
    <property type="match status" value="1"/>
</dbReference>
<dbReference type="GO" id="GO:0003779">
    <property type="term" value="F:actin binding"/>
    <property type="evidence" value="ECO:0007669"/>
    <property type="project" value="UniProtKB-KW"/>
</dbReference>
<dbReference type="EMBL" id="JAEUBF010000681">
    <property type="protein sequence ID" value="KAH3676017.1"/>
    <property type="molecule type" value="Genomic_DNA"/>
</dbReference>
<evidence type="ECO:0000256" key="4">
    <source>
        <dbReference type="ARBA" id="ARBA00009351"/>
    </source>
</evidence>
<feature type="region of interest" description="Disordered" evidence="16">
    <location>
        <begin position="780"/>
        <end position="832"/>
    </location>
</feature>
<protein>
    <recommendedName>
        <fullName evidence="5">Actin cytoskeleton-regulatory complex protein PAN1</fullName>
    </recommendedName>
    <alternativeName>
        <fullName evidence="6">Actin cytoskeleton-regulatory complex protein pan1</fullName>
    </alternativeName>
</protein>
<keyword evidence="9" id="KW-0254">Endocytosis</keyword>
<feature type="compositionally biased region" description="Polar residues" evidence="16">
    <location>
        <begin position="1190"/>
        <end position="1202"/>
    </location>
</feature>
<feature type="compositionally biased region" description="Polar residues" evidence="16">
    <location>
        <begin position="998"/>
        <end position="1030"/>
    </location>
</feature>
<gene>
    <name evidence="19" type="ORF">WICMUC_002313</name>
</gene>
<dbReference type="GO" id="GO:0010008">
    <property type="term" value="C:endosome membrane"/>
    <property type="evidence" value="ECO:0007669"/>
    <property type="project" value="UniProtKB-SubCell"/>
</dbReference>
<dbReference type="CDD" id="cd00052">
    <property type="entry name" value="EH"/>
    <property type="match status" value="2"/>
</dbReference>